<dbReference type="RefSeq" id="WP_198295068.1">
    <property type="nucleotide sequence ID" value="NZ_KQ556897.1"/>
</dbReference>
<evidence type="ECO:0000256" key="8">
    <source>
        <dbReference type="HAMAP-Rule" id="MF_00158"/>
    </source>
</evidence>
<dbReference type="InterPro" id="IPR042176">
    <property type="entry name" value="Pantoate_ligase_C"/>
</dbReference>
<dbReference type="GO" id="GO:0004592">
    <property type="term" value="F:pantoate-beta-alanine ligase activity"/>
    <property type="evidence" value="ECO:0007669"/>
    <property type="project" value="UniProtKB-UniRule"/>
</dbReference>
<feature type="binding site" evidence="8">
    <location>
        <position position="61"/>
    </location>
    <ligand>
        <name>beta-alanine</name>
        <dbReference type="ChEBI" id="CHEBI:57966"/>
    </ligand>
</feature>
<dbReference type="FunFam" id="3.40.50.620:FF:000013">
    <property type="entry name" value="Pantothenate synthetase"/>
    <property type="match status" value="1"/>
</dbReference>
<organism evidence="9 12">
    <name type="scientific">endosymbiont of Ridgeia piscesae</name>
    <dbReference type="NCBI Taxonomy" id="54398"/>
    <lineage>
        <taxon>Bacteria</taxon>
        <taxon>Pseudomonadati</taxon>
        <taxon>Pseudomonadota</taxon>
        <taxon>Gammaproteobacteria</taxon>
        <taxon>sulfur-oxidizing symbionts</taxon>
    </lineage>
</organism>
<gene>
    <name evidence="8" type="primary">panC</name>
    <name evidence="9" type="ORF">Ga0074115_11939</name>
    <name evidence="10" type="ORF">Ga0076813_13075</name>
</gene>
<dbReference type="InterPro" id="IPR014729">
    <property type="entry name" value="Rossmann-like_a/b/a_fold"/>
</dbReference>
<dbReference type="Proteomes" id="UP000051634">
    <property type="component" value="Unassembled WGS sequence"/>
</dbReference>
<evidence type="ECO:0000313" key="9">
    <source>
        <dbReference type="EMBL" id="KRT55502.1"/>
    </source>
</evidence>
<feature type="binding site" evidence="8">
    <location>
        <begin position="186"/>
        <end position="189"/>
    </location>
    <ligand>
        <name>ATP</name>
        <dbReference type="ChEBI" id="CHEBI:30616"/>
    </ligand>
</feature>
<dbReference type="HAMAP" id="MF_00158">
    <property type="entry name" value="PanC"/>
    <property type="match status" value="1"/>
</dbReference>
<proteinExistence type="inferred from homology"/>
<protein>
    <recommendedName>
        <fullName evidence="8">Pantothenate synthetase</fullName>
        <shortName evidence="8">PS</shortName>
        <ecNumber evidence="8">6.3.2.1</ecNumber>
    </recommendedName>
    <alternativeName>
        <fullName evidence="8">Pantoate--beta-alanine ligase</fullName>
    </alternativeName>
    <alternativeName>
        <fullName evidence="8">Pantoate-activating enzyme</fullName>
    </alternativeName>
</protein>
<evidence type="ECO:0000256" key="7">
    <source>
        <dbReference type="ARBA" id="ARBA00048258"/>
    </source>
</evidence>
<dbReference type="EC" id="6.3.2.1" evidence="8"/>
<evidence type="ECO:0000256" key="1">
    <source>
        <dbReference type="ARBA" id="ARBA00004990"/>
    </source>
</evidence>
<dbReference type="EMBL" id="LDXT01000078">
    <property type="protein sequence ID" value="KRT55502.1"/>
    <property type="molecule type" value="Genomic_DNA"/>
</dbReference>
<keyword evidence="12" id="KW-1185">Reference proteome</keyword>
<dbReference type="PANTHER" id="PTHR21299:SF1">
    <property type="entry name" value="PANTOATE--BETA-ALANINE LIGASE"/>
    <property type="match status" value="1"/>
</dbReference>
<keyword evidence="6 8" id="KW-0067">ATP-binding</keyword>
<dbReference type="PATRIC" id="fig|54398.3.peg.2192"/>
<dbReference type="SUPFAM" id="SSF52374">
    <property type="entry name" value="Nucleotidylyl transferase"/>
    <property type="match status" value="1"/>
</dbReference>
<feature type="binding site" evidence="8">
    <location>
        <position position="155"/>
    </location>
    <ligand>
        <name>(R)-pantoate</name>
        <dbReference type="ChEBI" id="CHEBI:15980"/>
    </ligand>
</feature>
<dbReference type="Gene3D" id="3.40.50.620">
    <property type="entry name" value="HUPs"/>
    <property type="match status" value="1"/>
</dbReference>
<evidence type="ECO:0000313" key="11">
    <source>
        <dbReference type="Proteomes" id="UP000051276"/>
    </source>
</evidence>
<feature type="binding site" evidence="8">
    <location>
        <begin position="149"/>
        <end position="152"/>
    </location>
    <ligand>
        <name>ATP</name>
        <dbReference type="ChEBI" id="CHEBI:30616"/>
    </ligand>
</feature>
<keyword evidence="3 8" id="KW-0436">Ligase</keyword>
<comment type="similarity">
    <text evidence="2 8">Belongs to the pantothenate synthetase family.</text>
</comment>
<dbReference type="GO" id="GO:0005829">
    <property type="term" value="C:cytosol"/>
    <property type="evidence" value="ECO:0007669"/>
    <property type="project" value="TreeGrafter"/>
</dbReference>
<evidence type="ECO:0000313" key="12">
    <source>
        <dbReference type="Proteomes" id="UP000051634"/>
    </source>
</evidence>
<dbReference type="CDD" id="cd00560">
    <property type="entry name" value="PanC"/>
    <property type="match status" value="1"/>
</dbReference>
<keyword evidence="4 8" id="KW-0566">Pantothenate biosynthesis</keyword>
<sequence length="287" mass="31105">MQQTASIEALRQRVREWRAGGERVAFVPTMGNLHAGHMTLVEAAQKRAERCVVSIFVNPLQFAAGEDLESYPRTLAADWEKLAAAGVDLLFLPSVETIYPAGQAAQTRVEVPLISDMLCGASRPGHFAGVATVVCKLFNMVQPDLALFGEKDFQQLMVIRRMVADLAMPLQIVGVPTSREPDGLARSSRNGYLTEDERKRAPALYAALQMVAEGLKSAEPNPAELLSKAKKSLESSGFRPDYVEILSADDLQPAARGTSELVVLAAAYLGRARLIDNLRVSLSPSGD</sequence>
<keyword evidence="5 8" id="KW-0547">Nucleotide-binding</keyword>
<feature type="binding site" evidence="8">
    <location>
        <position position="61"/>
    </location>
    <ligand>
        <name>(R)-pantoate</name>
        <dbReference type="ChEBI" id="CHEBI:15980"/>
    </ligand>
</feature>
<comment type="catalytic activity">
    <reaction evidence="7 8">
        <text>(R)-pantoate + beta-alanine + ATP = (R)-pantothenate + AMP + diphosphate + H(+)</text>
        <dbReference type="Rhea" id="RHEA:10912"/>
        <dbReference type="ChEBI" id="CHEBI:15378"/>
        <dbReference type="ChEBI" id="CHEBI:15980"/>
        <dbReference type="ChEBI" id="CHEBI:29032"/>
        <dbReference type="ChEBI" id="CHEBI:30616"/>
        <dbReference type="ChEBI" id="CHEBI:33019"/>
        <dbReference type="ChEBI" id="CHEBI:57966"/>
        <dbReference type="ChEBI" id="CHEBI:456215"/>
        <dbReference type="EC" id="6.3.2.1"/>
    </reaction>
</comment>
<evidence type="ECO:0000256" key="6">
    <source>
        <dbReference type="ARBA" id="ARBA00022840"/>
    </source>
</evidence>
<dbReference type="InterPro" id="IPR003721">
    <property type="entry name" value="Pantoate_ligase"/>
</dbReference>
<reference evidence="11 12" key="1">
    <citation type="submission" date="2015-11" db="EMBL/GenBank/DDBJ databases">
        <title>The genome of Candidatus Endoriftia persephone in Ridgeia piscesae and population structure of the North Eastern Pacific vestimentiferan symbionts.</title>
        <authorList>
            <person name="Perez M."/>
            <person name="Juniper K.S."/>
        </authorList>
    </citation>
    <scope>NUCLEOTIDE SEQUENCE [LARGE SCALE GENOMIC DNA]</scope>
    <source>
        <strain evidence="10">Ind10</strain>
        <strain evidence="9">Ind11</strain>
    </source>
</reference>
<comment type="caution">
    <text evidence="8">Lacks conserved residue(s) required for the propagation of feature annotation.</text>
</comment>
<evidence type="ECO:0000256" key="2">
    <source>
        <dbReference type="ARBA" id="ARBA00009256"/>
    </source>
</evidence>
<keyword evidence="8" id="KW-0963">Cytoplasm</keyword>
<accession>A0A0T5YZ07</accession>
<dbReference type="NCBIfam" id="TIGR00018">
    <property type="entry name" value="panC"/>
    <property type="match status" value="1"/>
</dbReference>
<comment type="function">
    <text evidence="8">Catalyzes the condensation of pantoate with beta-alanine in an ATP-dependent reaction via a pantoyl-adenylate intermediate.</text>
</comment>
<evidence type="ECO:0000256" key="3">
    <source>
        <dbReference type="ARBA" id="ARBA00022598"/>
    </source>
</evidence>
<dbReference type="STRING" id="54398.Ga0074115_11939"/>
<feature type="binding site" evidence="8">
    <location>
        <begin position="30"/>
        <end position="37"/>
    </location>
    <ligand>
        <name>ATP</name>
        <dbReference type="ChEBI" id="CHEBI:30616"/>
    </ligand>
</feature>
<comment type="miscellaneous">
    <text evidence="8">The reaction proceeds by a bi uni uni bi ping pong mechanism.</text>
</comment>
<feature type="active site" description="Proton donor" evidence="8">
    <location>
        <position position="37"/>
    </location>
</feature>
<dbReference type="GO" id="GO:0015940">
    <property type="term" value="P:pantothenate biosynthetic process"/>
    <property type="evidence" value="ECO:0007669"/>
    <property type="project" value="UniProtKB-UniRule"/>
</dbReference>
<dbReference type="FunFam" id="3.30.1300.10:FF:000001">
    <property type="entry name" value="Pantothenate synthetase"/>
    <property type="match status" value="1"/>
</dbReference>
<dbReference type="UniPathway" id="UPA00028">
    <property type="reaction ID" value="UER00005"/>
</dbReference>
<comment type="pathway">
    <text evidence="1 8">Cofactor biosynthesis; (R)-pantothenate biosynthesis; (R)-pantothenate from (R)-pantoate and beta-alanine: step 1/1.</text>
</comment>
<evidence type="ECO:0000256" key="4">
    <source>
        <dbReference type="ARBA" id="ARBA00022655"/>
    </source>
</evidence>
<dbReference type="Proteomes" id="UP000051276">
    <property type="component" value="Unassembled WGS sequence"/>
</dbReference>
<comment type="subcellular location">
    <subcellularLocation>
        <location evidence="8">Cytoplasm</location>
    </subcellularLocation>
</comment>
<comment type="subunit">
    <text evidence="8">Homodimer.</text>
</comment>
<name>A0A0T5YZ07_9GAMM</name>
<evidence type="ECO:0000313" key="10">
    <source>
        <dbReference type="EMBL" id="KRT58236.1"/>
    </source>
</evidence>
<dbReference type="GO" id="GO:0005524">
    <property type="term" value="F:ATP binding"/>
    <property type="evidence" value="ECO:0007669"/>
    <property type="project" value="UniProtKB-KW"/>
</dbReference>
<comment type="caution">
    <text evidence="9">The sequence shown here is derived from an EMBL/GenBank/DDBJ whole genome shotgun (WGS) entry which is preliminary data.</text>
</comment>
<evidence type="ECO:0000256" key="5">
    <source>
        <dbReference type="ARBA" id="ARBA00022741"/>
    </source>
</evidence>
<dbReference type="EMBL" id="LMXI01000387">
    <property type="protein sequence ID" value="KRT58236.1"/>
    <property type="molecule type" value="Genomic_DNA"/>
</dbReference>
<dbReference type="AlphaFoldDB" id="A0A0T5YZ07"/>
<dbReference type="Pfam" id="PF02569">
    <property type="entry name" value="Pantoate_ligase"/>
    <property type="match status" value="1"/>
</dbReference>
<dbReference type="Gene3D" id="3.30.1300.10">
    <property type="entry name" value="Pantoate-beta-alanine ligase, C-terminal domain"/>
    <property type="match status" value="1"/>
</dbReference>
<dbReference type="PANTHER" id="PTHR21299">
    <property type="entry name" value="CYTIDYLATE KINASE/PANTOATE-BETA-ALANINE LIGASE"/>
    <property type="match status" value="1"/>
</dbReference>